<dbReference type="AlphaFoldDB" id="K5WRJ8"/>
<dbReference type="InterPro" id="IPR011009">
    <property type="entry name" value="Kinase-like_dom_sf"/>
</dbReference>
<feature type="region of interest" description="Disordered" evidence="1">
    <location>
        <begin position="154"/>
        <end position="178"/>
    </location>
</feature>
<dbReference type="SUPFAM" id="SSF56112">
    <property type="entry name" value="Protein kinase-like (PK-like)"/>
    <property type="match status" value="1"/>
</dbReference>
<dbReference type="HOGENOM" id="CLU_011584_1_1_1"/>
<evidence type="ECO:0000313" key="3">
    <source>
        <dbReference type="EMBL" id="EKM53007.1"/>
    </source>
</evidence>
<feature type="region of interest" description="Disordered" evidence="1">
    <location>
        <begin position="772"/>
        <end position="836"/>
    </location>
</feature>
<gene>
    <name evidence="3" type="ORF">PHACADRAFT_124468</name>
</gene>
<dbReference type="EMBL" id="JH930474">
    <property type="protein sequence ID" value="EKM53007.1"/>
    <property type="molecule type" value="Genomic_DNA"/>
</dbReference>
<dbReference type="InterPro" id="IPR040976">
    <property type="entry name" value="Pkinase_fungal"/>
</dbReference>
<accession>K5WRJ8</accession>
<feature type="region of interest" description="Disordered" evidence="1">
    <location>
        <begin position="1"/>
        <end position="35"/>
    </location>
</feature>
<dbReference type="Gene3D" id="1.10.510.10">
    <property type="entry name" value="Transferase(Phosphotransferase) domain 1"/>
    <property type="match status" value="1"/>
</dbReference>
<organism evidence="3 4">
    <name type="scientific">Phanerochaete carnosa (strain HHB-10118-sp)</name>
    <name type="common">White-rot fungus</name>
    <name type="synonym">Peniophora carnosa</name>
    <dbReference type="NCBI Taxonomy" id="650164"/>
    <lineage>
        <taxon>Eukaryota</taxon>
        <taxon>Fungi</taxon>
        <taxon>Dikarya</taxon>
        <taxon>Basidiomycota</taxon>
        <taxon>Agaricomycotina</taxon>
        <taxon>Agaricomycetes</taxon>
        <taxon>Polyporales</taxon>
        <taxon>Phanerochaetaceae</taxon>
        <taxon>Phanerochaete</taxon>
    </lineage>
</organism>
<feature type="compositionally biased region" description="Polar residues" evidence="1">
    <location>
        <begin position="17"/>
        <end position="28"/>
    </location>
</feature>
<name>K5WRJ8_PHACS</name>
<proteinExistence type="predicted"/>
<dbReference type="RefSeq" id="XP_007397715.1">
    <property type="nucleotide sequence ID" value="XM_007397653.1"/>
</dbReference>
<protein>
    <recommendedName>
        <fullName evidence="2">Fungal-type protein kinase domain-containing protein</fullName>
    </recommendedName>
</protein>
<sequence>MAQRDRSRTPPNPPGQAPTNMTPNQPQYARTAPPDLGLKASRSIVVEDLKESVPSYSADYFFQAYLPPLDPDIDLDAVLQYLGDNGHITYNQLDAFRRVLPATRRKAADDMFADPHKTEDVVFAQLEPLAEAVTAAVKSVSANSNREPTVRFKCRLTSPPKSSDRSNTSKPDAYGIRSEAPRNGRAEWVDIAVPGEFKTAEGESKTHDNRVKVLWSLNHIMREDARRRFVIGFTIEGDRMRLWFASRSEVVASWPFNFIMNPRRFVEFLLRIMYAGEADLGWDTTIRRLTTPDGHTQLEITVNNKKYRTLRLISSIGADSLRGRGTRVWEVVQVDGDGNFVAGPFALKDSWVDSDRVREWQILHRIRVSGSNERHNTCFENHLPHILEHWDVLVNDSPDDTHNTMRRAVDATISTHRRALPVLINPSVRQKVMSKHPAVGAFNMPEATKQPLDFAAKTHHRVVFKGVGKSIVEVESMEEAFRHLRRAVLVLCCLHECGWVHRDISSGNILVVGKNVVISDVEYAKRMSDTTVHTGVRTGTAFFMPVEIDNHGYLFDSEDAAEDDSPVDYELAFAELELPTDRTPSASATPPAIMQVSMSLAQDSQPQPPPALFQHNYLHDLESHLWLSLYVLICGKIRDSFQDRPEVDFNACMQRHGDLAVNLFCDRRFRLAVMTSSSKLKTELWGLLPQIMAIAPELDQVRTLIATRYRQFEHDLGTVHMMNATEMGSLYVSIHKRFGTMVNLLKNNNLHVVVDSTPFPFEERMHQILEENAIKDADGRVKHEAKAADDDDDDEQARSRKRPRVVADASAPSSVLPTHDVFGPVQQTGFGGPSTR</sequence>
<dbReference type="PANTHER" id="PTHR38248">
    <property type="entry name" value="FUNK1 6"/>
    <property type="match status" value="1"/>
</dbReference>
<evidence type="ECO:0000259" key="2">
    <source>
        <dbReference type="Pfam" id="PF17667"/>
    </source>
</evidence>
<reference evidence="3 4" key="1">
    <citation type="journal article" date="2012" name="BMC Genomics">
        <title>Comparative genomics of the white-rot fungi, Phanerochaete carnosa and P. chrysosporium, to elucidate the genetic basis of the distinct wood types they colonize.</title>
        <authorList>
            <person name="Suzuki H."/>
            <person name="MacDonald J."/>
            <person name="Syed K."/>
            <person name="Salamov A."/>
            <person name="Hori C."/>
            <person name="Aerts A."/>
            <person name="Henrissat B."/>
            <person name="Wiebenga A."/>
            <person name="vanKuyk P.A."/>
            <person name="Barry K."/>
            <person name="Lindquist E."/>
            <person name="LaButti K."/>
            <person name="Lapidus A."/>
            <person name="Lucas S."/>
            <person name="Coutinho P."/>
            <person name="Gong Y."/>
            <person name="Samejima M."/>
            <person name="Mahadevan R."/>
            <person name="Abou-Zaid M."/>
            <person name="de Vries R.P."/>
            <person name="Igarashi K."/>
            <person name="Yadav J.S."/>
            <person name="Grigoriev I.V."/>
            <person name="Master E.R."/>
        </authorList>
    </citation>
    <scope>NUCLEOTIDE SEQUENCE [LARGE SCALE GENOMIC DNA]</scope>
    <source>
        <strain evidence="3 4">HHB-10118-sp</strain>
    </source>
</reference>
<dbReference type="GeneID" id="18907993"/>
<dbReference type="KEGG" id="pco:PHACADRAFT_124468"/>
<dbReference type="OrthoDB" id="3246048at2759"/>
<dbReference type="Pfam" id="PF17667">
    <property type="entry name" value="Pkinase_fungal"/>
    <property type="match status" value="1"/>
</dbReference>
<dbReference type="PANTHER" id="PTHR38248:SF2">
    <property type="entry name" value="FUNK1 11"/>
    <property type="match status" value="1"/>
</dbReference>
<evidence type="ECO:0000313" key="4">
    <source>
        <dbReference type="Proteomes" id="UP000008370"/>
    </source>
</evidence>
<dbReference type="InParanoid" id="K5WRJ8"/>
<feature type="domain" description="Fungal-type protein kinase" evidence="2">
    <location>
        <begin position="180"/>
        <end position="631"/>
    </location>
</feature>
<feature type="compositionally biased region" description="Polar residues" evidence="1">
    <location>
        <begin position="159"/>
        <end position="170"/>
    </location>
</feature>
<keyword evidence="4" id="KW-1185">Reference proteome</keyword>
<feature type="compositionally biased region" description="Basic and acidic residues" evidence="1">
    <location>
        <begin position="772"/>
        <end position="788"/>
    </location>
</feature>
<dbReference type="Proteomes" id="UP000008370">
    <property type="component" value="Unassembled WGS sequence"/>
</dbReference>
<evidence type="ECO:0000256" key="1">
    <source>
        <dbReference type="SAM" id="MobiDB-lite"/>
    </source>
</evidence>